<evidence type="ECO:0000256" key="10">
    <source>
        <dbReference type="SAM" id="Phobius"/>
    </source>
</evidence>
<comment type="cofactor">
    <cofactor evidence="1">
        <name>heme</name>
        <dbReference type="ChEBI" id="CHEBI:30413"/>
    </cofactor>
</comment>
<evidence type="ECO:0000256" key="9">
    <source>
        <dbReference type="RuleBase" id="RU000461"/>
    </source>
</evidence>
<dbReference type="CDD" id="cd11072">
    <property type="entry name" value="CYP71-like"/>
    <property type="match status" value="1"/>
</dbReference>
<reference evidence="11" key="2">
    <citation type="submission" date="2021-02" db="EMBL/GenBank/DDBJ databases">
        <authorList>
            <person name="Kimball J.A."/>
            <person name="Haas M.W."/>
            <person name="Macchietto M."/>
            <person name="Kono T."/>
            <person name="Duquette J."/>
            <person name="Shao M."/>
        </authorList>
    </citation>
    <scope>NUCLEOTIDE SEQUENCE</scope>
    <source>
        <tissue evidence="11">Fresh leaf tissue</tissue>
    </source>
</reference>
<comment type="caution">
    <text evidence="11">The sequence shown here is derived from an EMBL/GenBank/DDBJ whole genome shotgun (WGS) entry which is preliminary data.</text>
</comment>
<protein>
    <recommendedName>
        <fullName evidence="13">Cytochrome P450</fullName>
    </recommendedName>
</protein>
<dbReference type="FunFam" id="1.10.630.10:FF:000055">
    <property type="entry name" value="Cytochrome P450 71A26"/>
    <property type="match status" value="1"/>
</dbReference>
<dbReference type="GO" id="GO:0016705">
    <property type="term" value="F:oxidoreductase activity, acting on paired donors, with incorporation or reduction of molecular oxygen"/>
    <property type="evidence" value="ECO:0007669"/>
    <property type="project" value="InterPro"/>
</dbReference>
<keyword evidence="8 9" id="KW-0503">Monooxygenase</keyword>
<dbReference type="Pfam" id="PF00067">
    <property type="entry name" value="p450"/>
    <property type="match status" value="1"/>
</dbReference>
<reference evidence="11" key="1">
    <citation type="journal article" date="2021" name="bioRxiv">
        <title>Whole Genome Assembly and Annotation of Northern Wild Rice, Zizania palustris L., Supports a Whole Genome Duplication in the Zizania Genus.</title>
        <authorList>
            <person name="Haas M."/>
            <person name="Kono T."/>
            <person name="Macchietto M."/>
            <person name="Millas R."/>
            <person name="McGilp L."/>
            <person name="Shao M."/>
            <person name="Duquette J."/>
            <person name="Hirsch C.N."/>
            <person name="Kimball J."/>
        </authorList>
    </citation>
    <scope>NUCLEOTIDE SEQUENCE</scope>
    <source>
        <tissue evidence="11">Fresh leaf tissue</tissue>
    </source>
</reference>
<evidence type="ECO:0000256" key="1">
    <source>
        <dbReference type="ARBA" id="ARBA00001971"/>
    </source>
</evidence>
<dbReference type="EMBL" id="JAAALK010000082">
    <property type="protein sequence ID" value="KAG8086608.1"/>
    <property type="molecule type" value="Genomic_DNA"/>
</dbReference>
<evidence type="ECO:0000256" key="4">
    <source>
        <dbReference type="ARBA" id="ARBA00022617"/>
    </source>
</evidence>
<evidence type="ECO:0000256" key="7">
    <source>
        <dbReference type="ARBA" id="ARBA00023004"/>
    </source>
</evidence>
<dbReference type="Proteomes" id="UP000729402">
    <property type="component" value="Unassembled WGS sequence"/>
</dbReference>
<feature type="transmembrane region" description="Helical" evidence="10">
    <location>
        <begin position="12"/>
        <end position="35"/>
    </location>
</feature>
<dbReference type="GO" id="GO:0005506">
    <property type="term" value="F:iron ion binding"/>
    <property type="evidence" value="ECO:0007669"/>
    <property type="project" value="InterPro"/>
</dbReference>
<evidence type="ECO:0000256" key="8">
    <source>
        <dbReference type="ARBA" id="ARBA00023033"/>
    </source>
</evidence>
<dbReference type="AlphaFoldDB" id="A0A8J6BPD7"/>
<keyword evidence="6 9" id="KW-0560">Oxidoreductase</keyword>
<evidence type="ECO:0000256" key="5">
    <source>
        <dbReference type="ARBA" id="ARBA00022723"/>
    </source>
</evidence>
<keyword evidence="10" id="KW-0472">Membrane</keyword>
<gene>
    <name evidence="11" type="ORF">GUJ93_ZPchr0010g9688</name>
</gene>
<keyword evidence="12" id="KW-1185">Reference proteome</keyword>
<sequence length="515" mass="58046">MLVTDDINSQKQHVGILLTKILCTLMLLVAIRCCVTKSATRASKLLGKLPSPPGWLPVIGHAHLIGSLPHISLRDLATKYGSNLMLLHLGAVPTLVVSSSRAAQAILRTHDDVFASRPYSVVCDILFYGPSDIAFAPYGEYWRQVKKMTTMHLLSAKKVRSYRFARQQEVQHVMARIAGAAMAHTTVDLSELLNYFSNDMICHVMCGNLFRQQGHNHLFRQLVEANSVLISGFNLESYFPRMARVAAIGRLLYAKAHHINNRWNQLLDKLINDRTSNNNGDEEESSDFIDTLLSLKHEYNFTIDNIKAILVDMFEAGTDTSSIVMEYAMVELMQKPQLMAKLQTEVRSMVPKGEEMVSEEHIVGRMPFLEAVVKETMRLHPAAPLLVPHLSMEDCDIEGYTIPSGTRVVVNAWALARDPIYWENADEFVPERFIGATITADYKGNDLHFLPFGTGRRICPGINFAMANVYVMLANLVYRFDWELPADKADVGIDNKETFGITLHRKEKLLLLPRY</sequence>
<evidence type="ECO:0008006" key="13">
    <source>
        <dbReference type="Google" id="ProtNLM"/>
    </source>
</evidence>
<dbReference type="InterPro" id="IPR017972">
    <property type="entry name" value="Cyt_P450_CS"/>
</dbReference>
<comment type="pathway">
    <text evidence="2">Secondary metabolite biosynthesis.</text>
</comment>
<dbReference type="OrthoDB" id="1055148at2759"/>
<dbReference type="PROSITE" id="PS00086">
    <property type="entry name" value="CYTOCHROME_P450"/>
    <property type="match status" value="1"/>
</dbReference>
<evidence type="ECO:0000256" key="6">
    <source>
        <dbReference type="ARBA" id="ARBA00023002"/>
    </source>
</evidence>
<dbReference type="GO" id="GO:0004497">
    <property type="term" value="F:monooxygenase activity"/>
    <property type="evidence" value="ECO:0007669"/>
    <property type="project" value="UniProtKB-KW"/>
</dbReference>
<accession>A0A8J6BPD7</accession>
<evidence type="ECO:0000313" key="11">
    <source>
        <dbReference type="EMBL" id="KAG8086608.1"/>
    </source>
</evidence>
<keyword evidence="5 9" id="KW-0479">Metal-binding</keyword>
<dbReference type="GO" id="GO:0020037">
    <property type="term" value="F:heme binding"/>
    <property type="evidence" value="ECO:0007669"/>
    <property type="project" value="InterPro"/>
</dbReference>
<evidence type="ECO:0000313" key="12">
    <source>
        <dbReference type="Proteomes" id="UP000729402"/>
    </source>
</evidence>
<dbReference type="PANTHER" id="PTHR47955">
    <property type="entry name" value="CYTOCHROME P450 FAMILY 71 PROTEIN"/>
    <property type="match status" value="1"/>
</dbReference>
<evidence type="ECO:0000256" key="3">
    <source>
        <dbReference type="ARBA" id="ARBA00010617"/>
    </source>
</evidence>
<evidence type="ECO:0000256" key="2">
    <source>
        <dbReference type="ARBA" id="ARBA00005179"/>
    </source>
</evidence>
<keyword evidence="4 9" id="KW-0349">Heme</keyword>
<dbReference type="InterPro" id="IPR001128">
    <property type="entry name" value="Cyt_P450"/>
</dbReference>
<name>A0A8J6BPD7_ZIZPA</name>
<keyword evidence="7 9" id="KW-0408">Iron</keyword>
<comment type="similarity">
    <text evidence="3 9">Belongs to the cytochrome P450 family.</text>
</comment>
<keyword evidence="10" id="KW-0812">Transmembrane</keyword>
<keyword evidence="10" id="KW-1133">Transmembrane helix</keyword>
<organism evidence="11 12">
    <name type="scientific">Zizania palustris</name>
    <name type="common">Northern wild rice</name>
    <dbReference type="NCBI Taxonomy" id="103762"/>
    <lineage>
        <taxon>Eukaryota</taxon>
        <taxon>Viridiplantae</taxon>
        <taxon>Streptophyta</taxon>
        <taxon>Embryophyta</taxon>
        <taxon>Tracheophyta</taxon>
        <taxon>Spermatophyta</taxon>
        <taxon>Magnoliopsida</taxon>
        <taxon>Liliopsida</taxon>
        <taxon>Poales</taxon>
        <taxon>Poaceae</taxon>
        <taxon>BOP clade</taxon>
        <taxon>Oryzoideae</taxon>
        <taxon>Oryzeae</taxon>
        <taxon>Zizaniinae</taxon>
        <taxon>Zizania</taxon>
    </lineage>
</organism>
<dbReference type="PANTHER" id="PTHR47955:SF14">
    <property type="entry name" value="OS01G0543600 PROTEIN"/>
    <property type="match status" value="1"/>
</dbReference>
<proteinExistence type="inferred from homology"/>